<dbReference type="SUPFAM" id="SSF53098">
    <property type="entry name" value="Ribonuclease H-like"/>
    <property type="match status" value="1"/>
</dbReference>
<protein>
    <recommendedName>
        <fullName evidence="1">Predicted 3'-5' exonuclease PolB-like domain-containing protein</fullName>
    </recommendedName>
</protein>
<gene>
    <name evidence="2" type="ORF">GWK41_03360</name>
</gene>
<dbReference type="EMBL" id="JAACYA010000001">
    <property type="protein sequence ID" value="MBK3332104.1"/>
    <property type="molecule type" value="Genomic_DNA"/>
</dbReference>
<name>A0ABS1GGQ0_9AQUI</name>
<evidence type="ECO:0000313" key="3">
    <source>
        <dbReference type="Proteomes" id="UP000772812"/>
    </source>
</evidence>
<dbReference type="Proteomes" id="UP000772812">
    <property type="component" value="Unassembled WGS sequence"/>
</dbReference>
<dbReference type="RefSeq" id="WP_200673489.1">
    <property type="nucleotide sequence ID" value="NZ_JAACYA010000001.1"/>
</dbReference>
<dbReference type="Pfam" id="PF10108">
    <property type="entry name" value="DNA_pol_B_exo2"/>
    <property type="match status" value="1"/>
</dbReference>
<reference evidence="2 3" key="1">
    <citation type="journal article" date="2021" name="Syst. Appl. Microbiol.">
        <title>Persephonella atlantica sp. nov.: How to adapt to physico-chemical gradients in high temperature hydrothermal habitats.</title>
        <authorList>
            <person name="Francois D.X."/>
            <person name="Godfroy A."/>
            <person name="Mathien C."/>
            <person name="Aube J."/>
            <person name="Cathalot C."/>
            <person name="Lesongeur F."/>
            <person name="L'Haridon S."/>
            <person name="Philippon X."/>
            <person name="Roussel E.G."/>
        </authorList>
    </citation>
    <scope>NUCLEOTIDE SEQUENCE [LARGE SCALE GENOMIC DNA]</scope>
    <source>
        <strain evidence="2 3">MO1340</strain>
    </source>
</reference>
<organism evidence="2 3">
    <name type="scientific">Persephonella atlantica</name>
    <dbReference type="NCBI Taxonomy" id="2699429"/>
    <lineage>
        <taxon>Bacteria</taxon>
        <taxon>Pseudomonadati</taxon>
        <taxon>Aquificota</taxon>
        <taxon>Aquificia</taxon>
        <taxon>Aquificales</taxon>
        <taxon>Hydrogenothermaceae</taxon>
        <taxon>Persephonella</taxon>
    </lineage>
</organism>
<evidence type="ECO:0000259" key="1">
    <source>
        <dbReference type="Pfam" id="PF10108"/>
    </source>
</evidence>
<dbReference type="Gene3D" id="3.30.420.10">
    <property type="entry name" value="Ribonuclease H-like superfamily/Ribonuclease H"/>
    <property type="match status" value="1"/>
</dbReference>
<dbReference type="InterPro" id="IPR036397">
    <property type="entry name" value="RNaseH_sf"/>
</dbReference>
<evidence type="ECO:0000313" key="2">
    <source>
        <dbReference type="EMBL" id="MBK3332104.1"/>
    </source>
</evidence>
<proteinExistence type="predicted"/>
<dbReference type="InterPro" id="IPR012337">
    <property type="entry name" value="RNaseH-like_sf"/>
</dbReference>
<accession>A0ABS1GGQ0</accession>
<keyword evidence="3" id="KW-1185">Reference proteome</keyword>
<dbReference type="InterPro" id="IPR019288">
    <property type="entry name" value="3'-5'_exonuclease_PolB-like"/>
</dbReference>
<comment type="caution">
    <text evidence="2">The sequence shown here is derived from an EMBL/GenBank/DDBJ whole genome shotgun (WGS) entry which is preliminary data.</text>
</comment>
<sequence length="263" mass="31223">MWKWKDIEEKRARYLSKFKNFLVFDIETVPDEEMLFAVGDEEEIEKFNNEEFLKVPFHRIVAVSIMTIKNREIIQFFSVSSKDETALLNTFWEGFKKAHTFVSTKENKRAIHSFPVLISINGKDFDIPVINARSLKHINNITDRKFISIFLDSFDRYENDYPNYTYRYSSYHIDIPVDFFGKKMSLKNLCYLSQIPVKTEGDGKEVKEYFQKEDLERISRYCLEDVKATAKLFAYINDFFLFKAYNFPSIEEIDSIQGEIKVI</sequence>
<feature type="domain" description="Predicted 3'-5' exonuclease PolB-like" evidence="1">
    <location>
        <begin position="51"/>
        <end position="233"/>
    </location>
</feature>